<reference evidence="7" key="4">
    <citation type="submission" date="2024-05" db="EMBL/GenBank/DDBJ databases">
        <authorList>
            <person name="Sun Q."/>
            <person name="Zhou Y."/>
        </authorList>
    </citation>
    <scope>NUCLEOTIDE SEQUENCE</scope>
    <source>
        <strain evidence="7">CGMCC 1.15931</strain>
    </source>
</reference>
<dbReference type="GO" id="GO:0051287">
    <property type="term" value="F:NAD binding"/>
    <property type="evidence" value="ECO:0007669"/>
    <property type="project" value="InterPro"/>
</dbReference>
<dbReference type="AlphaFoldDB" id="A0A6I3T003"/>
<comment type="caution">
    <text evidence="8">The sequence shown here is derived from an EMBL/GenBank/DDBJ whole genome shotgun (WGS) entry which is preliminary data.</text>
</comment>
<keyword evidence="2 4" id="KW-0560">Oxidoreductase</keyword>
<accession>A0A6I3T003</accession>
<dbReference type="CDD" id="cd12162">
    <property type="entry name" value="2-Hacid_dh_4"/>
    <property type="match status" value="1"/>
</dbReference>
<dbReference type="PROSITE" id="PS00671">
    <property type="entry name" value="D_2_HYDROXYACID_DH_3"/>
    <property type="match status" value="1"/>
</dbReference>
<dbReference type="EMBL" id="BMKG01000029">
    <property type="protein sequence ID" value="GGC21187.1"/>
    <property type="molecule type" value="Genomic_DNA"/>
</dbReference>
<evidence type="ECO:0000256" key="2">
    <source>
        <dbReference type="ARBA" id="ARBA00023002"/>
    </source>
</evidence>
<keyword evidence="3" id="KW-0520">NAD</keyword>
<gene>
    <name evidence="7" type="ORF">GCM10011572_48280</name>
    <name evidence="8" type="ORF">GM672_19295</name>
</gene>
<dbReference type="RefSeq" id="WP_155472161.1">
    <property type="nucleotide sequence ID" value="NZ_BMKG01000029.1"/>
</dbReference>
<evidence type="ECO:0000313" key="10">
    <source>
        <dbReference type="Proteomes" id="UP000622638"/>
    </source>
</evidence>
<reference evidence="7" key="1">
    <citation type="journal article" date="2014" name="Int. J. Syst. Evol. Microbiol.">
        <title>Complete genome of a new Firmicutes species belonging to the dominant human colonic microbiota ('Ruminococcus bicirculans') reveals two chromosomes and a selective capacity to utilize plant glucans.</title>
        <authorList>
            <consortium name="NISC Comparative Sequencing Program"/>
            <person name="Wegmann U."/>
            <person name="Louis P."/>
            <person name="Goesmann A."/>
            <person name="Henrissat B."/>
            <person name="Duncan S.H."/>
            <person name="Flint H.J."/>
        </authorList>
    </citation>
    <scope>NUCLEOTIDE SEQUENCE</scope>
    <source>
        <strain evidence="7">CGMCC 1.15931</strain>
    </source>
</reference>
<evidence type="ECO:0000256" key="4">
    <source>
        <dbReference type="RuleBase" id="RU003719"/>
    </source>
</evidence>
<comment type="similarity">
    <text evidence="1 4">Belongs to the D-isomer specific 2-hydroxyacid dehydrogenase family.</text>
</comment>
<dbReference type="InterPro" id="IPR006140">
    <property type="entry name" value="D-isomer_DH_NAD-bd"/>
</dbReference>
<dbReference type="Pfam" id="PF00389">
    <property type="entry name" value="2-Hacid_dh"/>
    <property type="match status" value="1"/>
</dbReference>
<evidence type="ECO:0000259" key="5">
    <source>
        <dbReference type="Pfam" id="PF00389"/>
    </source>
</evidence>
<dbReference type="GO" id="GO:0016616">
    <property type="term" value="F:oxidoreductase activity, acting on the CH-OH group of donors, NAD or NADP as acceptor"/>
    <property type="evidence" value="ECO:0007669"/>
    <property type="project" value="InterPro"/>
</dbReference>
<dbReference type="PROSITE" id="PS00670">
    <property type="entry name" value="D_2_HYDROXYACID_DH_2"/>
    <property type="match status" value="1"/>
</dbReference>
<evidence type="ECO:0000256" key="3">
    <source>
        <dbReference type="ARBA" id="ARBA00023027"/>
    </source>
</evidence>
<name>A0A6I3T003_9BURK</name>
<dbReference type="EMBL" id="WNKZ01000063">
    <property type="protein sequence ID" value="MTV54880.1"/>
    <property type="molecule type" value="Genomic_DNA"/>
</dbReference>
<evidence type="ECO:0000313" key="7">
    <source>
        <dbReference type="EMBL" id="GGC21187.1"/>
    </source>
</evidence>
<dbReference type="Proteomes" id="UP000622638">
    <property type="component" value="Unassembled WGS sequence"/>
</dbReference>
<feature type="domain" description="D-isomer specific 2-hydroxyacid dehydrogenase catalytic" evidence="5">
    <location>
        <begin position="44"/>
        <end position="329"/>
    </location>
</feature>
<reference evidence="8 9" key="3">
    <citation type="submission" date="2019-11" db="EMBL/GenBank/DDBJ databases">
        <title>Type strains purchased from KCTC, JCM and DSMZ.</title>
        <authorList>
            <person name="Lu H."/>
        </authorList>
    </citation>
    <scope>NUCLEOTIDE SEQUENCE [LARGE SCALE GENOMIC DNA]</scope>
    <source>
        <strain evidence="8 9">KCTC 52429</strain>
    </source>
</reference>
<keyword evidence="10" id="KW-1185">Reference proteome</keyword>
<dbReference type="SUPFAM" id="SSF51735">
    <property type="entry name" value="NAD(P)-binding Rossmann-fold domains"/>
    <property type="match status" value="1"/>
</dbReference>
<evidence type="ECO:0000313" key="9">
    <source>
        <dbReference type="Proteomes" id="UP000430634"/>
    </source>
</evidence>
<dbReference type="PANTHER" id="PTHR43761:SF1">
    <property type="entry name" value="D-ISOMER SPECIFIC 2-HYDROXYACID DEHYDROGENASE CATALYTIC DOMAIN-CONTAINING PROTEIN-RELATED"/>
    <property type="match status" value="1"/>
</dbReference>
<evidence type="ECO:0000256" key="1">
    <source>
        <dbReference type="ARBA" id="ARBA00005854"/>
    </source>
</evidence>
<dbReference type="Pfam" id="PF02826">
    <property type="entry name" value="2-Hacid_dh_C"/>
    <property type="match status" value="1"/>
</dbReference>
<evidence type="ECO:0000259" key="6">
    <source>
        <dbReference type="Pfam" id="PF02826"/>
    </source>
</evidence>
<feature type="domain" description="D-isomer specific 2-hydroxyacid dehydrogenase NAD-binding" evidence="6">
    <location>
        <begin position="122"/>
        <end position="299"/>
    </location>
</feature>
<dbReference type="SUPFAM" id="SSF52283">
    <property type="entry name" value="Formate/glycerate dehydrogenase catalytic domain-like"/>
    <property type="match status" value="1"/>
</dbReference>
<dbReference type="InterPro" id="IPR029753">
    <property type="entry name" value="D-isomer_DH_CS"/>
</dbReference>
<dbReference type="OrthoDB" id="9805416at2"/>
<dbReference type="InterPro" id="IPR006139">
    <property type="entry name" value="D-isomer_2_OHA_DH_cat_dom"/>
</dbReference>
<dbReference type="Gene3D" id="3.40.50.720">
    <property type="entry name" value="NAD(P)-binding Rossmann-like Domain"/>
    <property type="match status" value="2"/>
</dbReference>
<organism evidence="8 9">
    <name type="scientific">Pseudoduganella buxea</name>
    <dbReference type="NCBI Taxonomy" id="1949069"/>
    <lineage>
        <taxon>Bacteria</taxon>
        <taxon>Pseudomonadati</taxon>
        <taxon>Pseudomonadota</taxon>
        <taxon>Betaproteobacteria</taxon>
        <taxon>Burkholderiales</taxon>
        <taxon>Oxalobacteraceae</taxon>
        <taxon>Telluria group</taxon>
        <taxon>Pseudoduganella</taxon>
    </lineage>
</organism>
<sequence length="330" mass="35447">MNRNKSNQNKFDRNNIARHNIVFLDRASLIADVRRPGFDHDWTEYPASTAQQAIERLAGATIAITNKVPLRAEALARLPDLRLIAVAATGTDIVDLAAARERGIVVCNIRDYAFAAVPEHTFALILALRRNLLAYRADVEAGKWQRSERFCLFDHPIRDLHGSRLGLVGYGALGKRVAEIGRAFGMTVAVHTRTPVDGVVNLPLHELLATSDVVSLHVPLSAATRNLIGAPELARMKPSAILVNTARGGLVDEAALADALTRGVIAGAGFDVLSQEPPPPDNVLLNLRLPNFLLTPHSAWASAEAMQGLADQLTGNIEAFAGGAPVNVVA</sequence>
<evidence type="ECO:0000313" key="8">
    <source>
        <dbReference type="EMBL" id="MTV54880.1"/>
    </source>
</evidence>
<reference evidence="10" key="2">
    <citation type="journal article" date="2019" name="Int. J. Syst. Evol. Microbiol.">
        <title>The Global Catalogue of Microorganisms (GCM) 10K type strain sequencing project: providing services to taxonomists for standard genome sequencing and annotation.</title>
        <authorList>
            <consortium name="The Broad Institute Genomics Platform"/>
            <consortium name="The Broad Institute Genome Sequencing Center for Infectious Disease"/>
            <person name="Wu L."/>
            <person name="Ma J."/>
        </authorList>
    </citation>
    <scope>NUCLEOTIDE SEQUENCE [LARGE SCALE GENOMIC DNA]</scope>
    <source>
        <strain evidence="10">CGMCC 1.15931</strain>
    </source>
</reference>
<protein>
    <submittedName>
        <fullName evidence="8">Glycerate dehydrogenase</fullName>
    </submittedName>
</protein>
<dbReference type="InterPro" id="IPR050418">
    <property type="entry name" value="D-iso_2-hydroxyacid_DH_PdxB"/>
</dbReference>
<dbReference type="PANTHER" id="PTHR43761">
    <property type="entry name" value="D-ISOMER SPECIFIC 2-HYDROXYACID DEHYDROGENASE FAMILY PROTEIN (AFU_ORTHOLOGUE AFUA_1G13630)"/>
    <property type="match status" value="1"/>
</dbReference>
<dbReference type="InterPro" id="IPR036291">
    <property type="entry name" value="NAD(P)-bd_dom_sf"/>
</dbReference>
<dbReference type="Proteomes" id="UP000430634">
    <property type="component" value="Unassembled WGS sequence"/>
</dbReference>
<proteinExistence type="inferred from homology"/>